<organism evidence="2 3">
    <name type="scientific">Zhihengliuella halotolerans</name>
    <dbReference type="NCBI Taxonomy" id="370736"/>
    <lineage>
        <taxon>Bacteria</taxon>
        <taxon>Bacillati</taxon>
        <taxon>Actinomycetota</taxon>
        <taxon>Actinomycetes</taxon>
        <taxon>Micrococcales</taxon>
        <taxon>Micrococcaceae</taxon>
        <taxon>Zhihengliuella</taxon>
    </lineage>
</organism>
<dbReference type="AlphaFoldDB" id="A0A4V2G9M2"/>
<evidence type="ECO:0000313" key="2">
    <source>
        <dbReference type="EMBL" id="RZU60956.1"/>
    </source>
</evidence>
<sequence>MLLGEVLRTAEDLPWTHALYAPAGRWQLDESTPVLVWDVDDVVDGAADLPAEAVALGYDYVLAIDDVQSIVANARAQRVNPTTAELLLAFRHYLACDAFIVWEP</sequence>
<proteinExistence type="predicted"/>
<feature type="domain" description="DUF7716" evidence="1">
    <location>
        <begin position="3"/>
        <end position="102"/>
    </location>
</feature>
<reference evidence="2 3" key="1">
    <citation type="submission" date="2019-02" db="EMBL/GenBank/DDBJ databases">
        <title>Sequencing the genomes of 1000 actinobacteria strains.</title>
        <authorList>
            <person name="Klenk H.-P."/>
        </authorList>
    </citation>
    <scope>NUCLEOTIDE SEQUENCE [LARGE SCALE GENOMIC DNA]</scope>
    <source>
        <strain evidence="2 3">DSM 17364</strain>
    </source>
</reference>
<keyword evidence="3" id="KW-1185">Reference proteome</keyword>
<evidence type="ECO:0000259" key="1">
    <source>
        <dbReference type="Pfam" id="PF24832"/>
    </source>
</evidence>
<name>A0A4V2G9M2_9MICC</name>
<accession>A0A4V2G9M2</accession>
<comment type="caution">
    <text evidence="2">The sequence shown here is derived from an EMBL/GenBank/DDBJ whole genome shotgun (WGS) entry which is preliminary data.</text>
</comment>
<evidence type="ECO:0000313" key="3">
    <source>
        <dbReference type="Proteomes" id="UP000292685"/>
    </source>
</evidence>
<dbReference type="Pfam" id="PF24832">
    <property type="entry name" value="DUF7716"/>
    <property type="match status" value="1"/>
</dbReference>
<dbReference type="RefSeq" id="WP_423219039.1">
    <property type="nucleotide sequence ID" value="NZ_SHLA01000001.1"/>
</dbReference>
<protein>
    <recommendedName>
        <fullName evidence="1">DUF7716 domain-containing protein</fullName>
    </recommendedName>
</protein>
<gene>
    <name evidence="2" type="ORF">EV380_0511</name>
</gene>
<dbReference type="EMBL" id="SHLA01000001">
    <property type="protein sequence ID" value="RZU60956.1"/>
    <property type="molecule type" value="Genomic_DNA"/>
</dbReference>
<dbReference type="InterPro" id="IPR056133">
    <property type="entry name" value="DUF7716"/>
</dbReference>
<dbReference type="Proteomes" id="UP000292685">
    <property type="component" value="Unassembled WGS sequence"/>
</dbReference>